<gene>
    <name evidence="1" type="ORF">LCGC14_0653100</name>
</gene>
<dbReference type="InterPro" id="IPR024524">
    <property type="entry name" value="DUF3800"/>
</dbReference>
<dbReference type="EMBL" id="LAZR01001223">
    <property type="protein sequence ID" value="KKN48413.1"/>
    <property type="molecule type" value="Genomic_DNA"/>
</dbReference>
<dbReference type="AlphaFoldDB" id="A0A0F9U456"/>
<evidence type="ECO:0000313" key="1">
    <source>
        <dbReference type="EMBL" id="KKN48413.1"/>
    </source>
</evidence>
<organism evidence="1">
    <name type="scientific">marine sediment metagenome</name>
    <dbReference type="NCBI Taxonomy" id="412755"/>
    <lineage>
        <taxon>unclassified sequences</taxon>
        <taxon>metagenomes</taxon>
        <taxon>ecological metagenomes</taxon>
    </lineage>
</organism>
<proteinExistence type="predicted"/>
<reference evidence="1" key="1">
    <citation type="journal article" date="2015" name="Nature">
        <title>Complex archaea that bridge the gap between prokaryotes and eukaryotes.</title>
        <authorList>
            <person name="Spang A."/>
            <person name="Saw J.H."/>
            <person name="Jorgensen S.L."/>
            <person name="Zaremba-Niedzwiedzka K."/>
            <person name="Martijn J."/>
            <person name="Lind A.E."/>
            <person name="van Eijk R."/>
            <person name="Schleper C."/>
            <person name="Guy L."/>
            <person name="Ettema T.J."/>
        </authorList>
    </citation>
    <scope>NUCLEOTIDE SEQUENCE</scope>
</reference>
<comment type="caution">
    <text evidence="1">The sequence shown here is derived from an EMBL/GenBank/DDBJ whole genome shotgun (WGS) entry which is preliminary data.</text>
</comment>
<name>A0A0F9U456_9ZZZZ</name>
<evidence type="ECO:0008006" key="2">
    <source>
        <dbReference type="Google" id="ProtNLM"/>
    </source>
</evidence>
<protein>
    <recommendedName>
        <fullName evidence="2">DUF3800 domain-containing protein</fullName>
    </recommendedName>
</protein>
<dbReference type="Pfam" id="PF12686">
    <property type="entry name" value="DUF3800"/>
    <property type="match status" value="1"/>
</dbReference>
<accession>A0A0F9U456</accession>
<sequence length="243" mass="28487">MKTKMIFETPEGRLECDENTILIFLDETGNQLFSDKKFPIFGLGGCVIQVKHFNNQISIPWNEMKKRYFNGADKDLHAAYLRDPTDKQINALNNFFSKYKFGRIASLTGEKSLFPKGLKPYLIVSRSLWERIVHVIRWIYCTQIFIIFEYSIQGKELRNYFASYRVKYDNNLKPITYGLMDKTSKNAGLEVADFIIHTAGGQARRTRHYPETGEFRKDFKAIFKTLEDKWASYFYILGAKDIY</sequence>